<evidence type="ECO:0000313" key="2">
    <source>
        <dbReference type="EMBL" id="NNF05303.1"/>
    </source>
</evidence>
<evidence type="ECO:0000256" key="1">
    <source>
        <dbReference type="SAM" id="SignalP"/>
    </source>
</evidence>
<proteinExistence type="predicted"/>
<name>A0A7Y2H147_UNCEI</name>
<accession>A0A7Y2H147</accession>
<comment type="caution">
    <text evidence="2">The sequence shown here is derived from an EMBL/GenBank/DDBJ whole genome shotgun (WGS) entry which is preliminary data.</text>
</comment>
<feature type="chain" id="PRO_5031207568" evidence="1">
    <location>
        <begin position="19"/>
        <end position="242"/>
    </location>
</feature>
<dbReference type="AlphaFoldDB" id="A0A7Y2H147"/>
<gene>
    <name evidence="2" type="ORF">HKN21_00950</name>
</gene>
<dbReference type="Proteomes" id="UP000547674">
    <property type="component" value="Unassembled WGS sequence"/>
</dbReference>
<dbReference type="EMBL" id="JABDJR010000030">
    <property type="protein sequence ID" value="NNF05303.1"/>
    <property type="molecule type" value="Genomic_DNA"/>
</dbReference>
<protein>
    <submittedName>
        <fullName evidence="2">Uncharacterized protein</fullName>
    </submittedName>
</protein>
<evidence type="ECO:0000313" key="3">
    <source>
        <dbReference type="Proteomes" id="UP000547674"/>
    </source>
</evidence>
<keyword evidence="1" id="KW-0732">Signal</keyword>
<sequence>MRILLFLCSLALAVPASAADFEDRVSVNPDSDAKAIELAQSVMKNMGGWKAWDNTRYLNWKFFGNRHHWWDKQTNNIRVETKGTVILMNLDTMKGRAWEDGEEITHPDSLALRMERGSKMWVNDSYWMFMPYKLLDPGVTIRYGGTLKMEDGRDADVLNMTFGEGIGYTPQNRYEIFIAKDTGLVEQWNFYTNYSDTEARFKGPWTGWKQFGNIKLATSRGRDIDWEIGVHETVPEGLFTNP</sequence>
<organism evidence="2 3">
    <name type="scientific">Eiseniibacteriota bacterium</name>
    <dbReference type="NCBI Taxonomy" id="2212470"/>
    <lineage>
        <taxon>Bacteria</taxon>
        <taxon>Candidatus Eiseniibacteriota</taxon>
    </lineage>
</organism>
<reference evidence="2 3" key="1">
    <citation type="submission" date="2020-03" db="EMBL/GenBank/DDBJ databases">
        <title>Metabolic flexibility allows generalist bacteria to become dominant in a frequently disturbed ecosystem.</title>
        <authorList>
            <person name="Chen Y.-J."/>
            <person name="Leung P.M."/>
            <person name="Bay S.K."/>
            <person name="Hugenholtz P."/>
            <person name="Kessler A.J."/>
            <person name="Shelley G."/>
            <person name="Waite D.W."/>
            <person name="Cook P.L."/>
            <person name="Greening C."/>
        </authorList>
    </citation>
    <scope>NUCLEOTIDE SEQUENCE [LARGE SCALE GENOMIC DNA]</scope>
    <source>
        <strain evidence="2">SS_bin_28</strain>
    </source>
</reference>
<feature type="signal peptide" evidence="1">
    <location>
        <begin position="1"/>
        <end position="18"/>
    </location>
</feature>